<name>A0A516TMQ9_9BACT</name>
<reference evidence="2" key="1">
    <citation type="submission" date="2019-03" db="EMBL/GenBank/DDBJ databases">
        <title>Complete genome of Methylacidiphilum kamchatkense Kam1.</title>
        <authorList>
            <person name="Kruse T."/>
            <person name="Murarilal Ratnadevi C."/>
            <person name="Erikstad H.-A."/>
            <person name="Birkeland N.-K."/>
        </authorList>
    </citation>
    <scope>NUCLEOTIDE SEQUENCE [LARGE SCALE GENOMIC DNA]</scope>
    <source>
        <strain evidence="2">kam1</strain>
    </source>
</reference>
<dbReference type="EMBL" id="CP037899">
    <property type="protein sequence ID" value="QDQ42522.1"/>
    <property type="molecule type" value="Genomic_DNA"/>
</dbReference>
<sequence>MEQLTIPLIFSLPHLDQPLPMALQLETPTSLIHCLDQPLLMALQLETPTSLIHCLDQPLPMALQLEIRISIIPLLIQQNLPLGSIPEAVLDTLKNTKLLLPLRTIFLLARNLMMIMIVITIDNDSLLLGLTVNPITCINPTPGTIERTPSTYPQV</sequence>
<protein>
    <submittedName>
        <fullName evidence="1">Uncharacterized protein</fullName>
    </submittedName>
</protein>
<dbReference type="Proteomes" id="UP000315925">
    <property type="component" value="Chromosome"/>
</dbReference>
<evidence type="ECO:0000313" key="1">
    <source>
        <dbReference type="EMBL" id="QDQ42522.1"/>
    </source>
</evidence>
<gene>
    <name evidence="1" type="ORF">kam1_1297</name>
</gene>
<proteinExistence type="predicted"/>
<organism evidence="1 2">
    <name type="scientific">Methylacidiphilum kamchatkense Kam1</name>
    <dbReference type="NCBI Taxonomy" id="1202785"/>
    <lineage>
        <taxon>Bacteria</taxon>
        <taxon>Pseudomonadati</taxon>
        <taxon>Verrucomicrobiota</taxon>
        <taxon>Methylacidiphilae</taxon>
        <taxon>Methylacidiphilales</taxon>
        <taxon>Methylacidiphilaceae</taxon>
        <taxon>Methylacidiphilum (ex Ratnadevi et al. 2023)</taxon>
    </lineage>
</organism>
<dbReference type="AlphaFoldDB" id="A0A516TMQ9"/>
<dbReference type="RefSeq" id="WP_152606282.1">
    <property type="nucleotide sequence ID" value="NZ_JQNX01000001.1"/>
</dbReference>
<evidence type="ECO:0000313" key="2">
    <source>
        <dbReference type="Proteomes" id="UP000315925"/>
    </source>
</evidence>
<accession>A0A516TMQ9</accession>
<dbReference type="KEGG" id="mkc:kam1_1297"/>